<gene>
    <name evidence="5" type="ORF">PLANPX_4449</name>
</gene>
<dbReference type="Gene3D" id="2.160.20.10">
    <property type="entry name" value="Single-stranded right-handed beta-helix, Pectin lyase-like"/>
    <property type="match status" value="1"/>
</dbReference>
<dbReference type="GO" id="GO:0005975">
    <property type="term" value="P:carbohydrate metabolic process"/>
    <property type="evidence" value="ECO:0007669"/>
    <property type="project" value="InterPro"/>
</dbReference>
<dbReference type="PROSITE" id="PS00502">
    <property type="entry name" value="POLYGALACTURONASE"/>
    <property type="match status" value="1"/>
</dbReference>
<protein>
    <submittedName>
        <fullName evidence="5">Polygalacturonase</fullName>
        <ecNumber evidence="5">3.2.1.15</ecNumber>
    </submittedName>
</protein>
<evidence type="ECO:0000313" key="5">
    <source>
        <dbReference type="EMBL" id="BBO34837.1"/>
    </source>
</evidence>
<dbReference type="Pfam" id="PF00295">
    <property type="entry name" value="Glyco_hydro_28"/>
    <property type="match status" value="1"/>
</dbReference>
<reference evidence="6" key="1">
    <citation type="submission" date="2019-10" db="EMBL/GenBank/DDBJ databases">
        <title>Lacipirellula parvula gen. nov., sp. nov., representing a lineage of planctomycetes widespread in freshwater anoxic habitats, and description of the family Lacipirellulaceae.</title>
        <authorList>
            <person name="Dedysh S.N."/>
            <person name="Kulichevskaya I.S."/>
            <person name="Beletsky A.V."/>
            <person name="Rakitin A.L."/>
            <person name="Mardanov A.V."/>
            <person name="Ivanova A.A."/>
            <person name="Saltykova V.X."/>
            <person name="Rijpstra W.I.C."/>
            <person name="Sinninghe Damste J.S."/>
            <person name="Ravin N.V."/>
        </authorList>
    </citation>
    <scope>NUCLEOTIDE SEQUENCE [LARGE SCALE GENOMIC DNA]</scope>
    <source>
        <strain evidence="6">PX69</strain>
    </source>
</reference>
<dbReference type="Proteomes" id="UP000326837">
    <property type="component" value="Chromosome"/>
</dbReference>
<dbReference type="PANTHER" id="PTHR31339">
    <property type="entry name" value="PECTIN LYASE-RELATED"/>
    <property type="match status" value="1"/>
</dbReference>
<dbReference type="RefSeq" id="WP_152100332.1">
    <property type="nucleotide sequence ID" value="NZ_AP021861.1"/>
</dbReference>
<accession>A0A5K7XFL6</accession>
<dbReference type="InterPro" id="IPR011050">
    <property type="entry name" value="Pectin_lyase_fold/virulence"/>
</dbReference>
<evidence type="ECO:0000313" key="6">
    <source>
        <dbReference type="Proteomes" id="UP000326837"/>
    </source>
</evidence>
<dbReference type="EC" id="3.2.1.15" evidence="5"/>
<organism evidence="5 6">
    <name type="scientific">Lacipirellula parvula</name>
    <dbReference type="NCBI Taxonomy" id="2650471"/>
    <lineage>
        <taxon>Bacteria</taxon>
        <taxon>Pseudomonadati</taxon>
        <taxon>Planctomycetota</taxon>
        <taxon>Planctomycetia</taxon>
        <taxon>Pirellulales</taxon>
        <taxon>Lacipirellulaceae</taxon>
        <taxon>Lacipirellula</taxon>
    </lineage>
</organism>
<dbReference type="SUPFAM" id="SSF51126">
    <property type="entry name" value="Pectin lyase-like"/>
    <property type="match status" value="1"/>
</dbReference>
<comment type="similarity">
    <text evidence="1 4">Belongs to the glycosyl hydrolase 28 family.</text>
</comment>
<dbReference type="GO" id="GO:0004650">
    <property type="term" value="F:polygalacturonase activity"/>
    <property type="evidence" value="ECO:0007669"/>
    <property type="project" value="UniProtKB-EC"/>
</dbReference>
<sequence>MQVARSSCLGIVAVLICRVAAWGREGAWEELPAVVQAIRTTEFPNRDFSIAEYGAHEGGAREGGAADCKPAIDAAIAECSAAGGGRVVVPRGEWLVNGPIHLRSNVNLHLASDATLKFSPEPRYYLPAVFTRFEGTELVNFSPLVYAIDQENVAITGAGTLDGQAGPKAWWPWKGKWGGEVDHGWQPGDPDQTAAVARLGKLADAGTSPTERRFGTDDYLRPSFVQFYRCRRVLIDGVRIINSPMWIVHPVLCESVIIRGVSVHSHGPNNDGCNPESCRNVLIEDCEFNTGDDCIAIKSGRNADGRRLNVPSENIVIRGCTMRDGHGGVTLGSEMSGGIRNVYVEDCEMSSPNLERAIRLKSNSLRGGFLENLFVRNIRVGEVSDAVIHIDLRYFDETGEHPPVVRNLHLDHITSEKSGRPLCFLGTARSPIRDVVIANCRFETAAEPSIIEHVESLQLLNVMQPE</sequence>
<dbReference type="EMBL" id="AP021861">
    <property type="protein sequence ID" value="BBO34837.1"/>
    <property type="molecule type" value="Genomic_DNA"/>
</dbReference>
<evidence type="ECO:0000256" key="1">
    <source>
        <dbReference type="ARBA" id="ARBA00008834"/>
    </source>
</evidence>
<keyword evidence="3 4" id="KW-0326">Glycosidase</keyword>
<evidence type="ECO:0000256" key="3">
    <source>
        <dbReference type="ARBA" id="ARBA00023295"/>
    </source>
</evidence>
<keyword evidence="2 4" id="KW-0378">Hydrolase</keyword>
<dbReference type="InterPro" id="IPR051801">
    <property type="entry name" value="GH28_Enzymes"/>
</dbReference>
<dbReference type="PANTHER" id="PTHR31339:SF9">
    <property type="entry name" value="PLASMIN AND FIBRONECTIN-BINDING PROTEIN A"/>
    <property type="match status" value="1"/>
</dbReference>
<keyword evidence="6" id="KW-1185">Reference proteome</keyword>
<dbReference type="InterPro" id="IPR006626">
    <property type="entry name" value="PbH1"/>
</dbReference>
<evidence type="ECO:0000256" key="4">
    <source>
        <dbReference type="RuleBase" id="RU361169"/>
    </source>
</evidence>
<dbReference type="InterPro" id="IPR012334">
    <property type="entry name" value="Pectin_lyas_fold"/>
</dbReference>
<evidence type="ECO:0000256" key="2">
    <source>
        <dbReference type="ARBA" id="ARBA00022801"/>
    </source>
</evidence>
<proteinExistence type="inferred from homology"/>
<dbReference type="InterPro" id="IPR000743">
    <property type="entry name" value="Glyco_hydro_28"/>
</dbReference>
<dbReference type="SMART" id="SM00710">
    <property type="entry name" value="PbH1"/>
    <property type="match status" value="3"/>
</dbReference>
<dbReference type="AlphaFoldDB" id="A0A5K7XFL6"/>
<dbReference type="KEGG" id="lpav:PLANPX_4449"/>
<name>A0A5K7XFL6_9BACT</name>